<evidence type="ECO:0000313" key="1">
    <source>
        <dbReference type="EMBL" id="CAD5939528.1"/>
    </source>
</evidence>
<dbReference type="AlphaFoldDB" id="A0A1J1JIN2"/>
<reference evidence="1" key="2">
    <citation type="submission" date="2020-09" db="EMBL/GenBank/DDBJ databases">
        <authorList>
            <person name="Blom J."/>
        </authorList>
    </citation>
    <scope>NUCLEOTIDE SEQUENCE</scope>
    <source>
        <strain evidence="1">No.66</strain>
    </source>
</reference>
<evidence type="ECO:0000313" key="2">
    <source>
        <dbReference type="EMBL" id="CUM61219.1"/>
    </source>
</evidence>
<accession>A0A1J1JIN2</accession>
<protein>
    <submittedName>
        <fullName evidence="2">Uncharacterized protein</fullName>
    </submittedName>
</protein>
<organism evidence="2">
    <name type="scientific">Planktothrix agardhii</name>
    <name type="common">Oscillatoria agardhii</name>
    <dbReference type="NCBI Taxonomy" id="1160"/>
    <lineage>
        <taxon>Bacteria</taxon>
        <taxon>Bacillati</taxon>
        <taxon>Cyanobacteriota</taxon>
        <taxon>Cyanophyceae</taxon>
        <taxon>Oscillatoriophycideae</taxon>
        <taxon>Oscillatoriales</taxon>
        <taxon>Microcoleaceae</taxon>
        <taxon>Planktothrix</taxon>
    </lineage>
</organism>
<reference evidence="2" key="1">
    <citation type="submission" date="2015-09" db="EMBL/GenBank/DDBJ databases">
        <authorList>
            <person name="Jackson K.R."/>
            <person name="Lunt B.L."/>
            <person name="Fisher J.N.B."/>
            <person name="Gardner A.V."/>
            <person name="Bailey M.E."/>
            <person name="Deus L.M."/>
            <person name="Earl A.S."/>
            <person name="Gibby P.D."/>
            <person name="Hartmann K.A."/>
            <person name="Liu J.E."/>
            <person name="Manci A.M."/>
            <person name="Nielsen D.A."/>
            <person name="Solomon M.B."/>
            <person name="Breakwell D.P."/>
            <person name="Burnett S.H."/>
            <person name="Grose J.H."/>
        </authorList>
    </citation>
    <scope>NUCLEOTIDE SEQUENCE</scope>
    <source>
        <strain evidence="2">7805</strain>
    </source>
</reference>
<gene>
    <name evidence="1" type="ORF">PANO66_01886</name>
    <name evidence="2" type="ORF">PLAM_3253</name>
</gene>
<dbReference type="EMBL" id="LR882963">
    <property type="protein sequence ID" value="CAD5939528.1"/>
    <property type="molecule type" value="Genomic_DNA"/>
</dbReference>
<sequence length="55" mass="6563">MDVFYKIDRVIKVYSLEANQRTFIIILEDFGASSLTQFIGNLGYIFPVYYWFINE</sequence>
<proteinExistence type="predicted"/>
<name>A0A1J1JIN2_PLAAG</name>
<dbReference type="EMBL" id="LO018304">
    <property type="protein sequence ID" value="CUM61219.1"/>
    <property type="molecule type" value="Genomic_DNA"/>
</dbReference>
<dbReference type="Proteomes" id="UP001153761">
    <property type="component" value="Chromosome"/>
</dbReference>